<dbReference type="EC" id="3.4.24.-" evidence="7"/>
<dbReference type="SUPFAM" id="SSF55486">
    <property type="entry name" value="Metalloproteases ('zincins'), catalytic domain"/>
    <property type="match status" value="2"/>
</dbReference>
<organism evidence="8 9">
    <name type="scientific">Anopheles albimanus</name>
    <name type="common">New world malaria mosquito</name>
    <dbReference type="NCBI Taxonomy" id="7167"/>
    <lineage>
        <taxon>Eukaryota</taxon>
        <taxon>Metazoa</taxon>
        <taxon>Ecdysozoa</taxon>
        <taxon>Arthropoda</taxon>
        <taxon>Hexapoda</taxon>
        <taxon>Insecta</taxon>
        <taxon>Pterygota</taxon>
        <taxon>Neoptera</taxon>
        <taxon>Endopterygota</taxon>
        <taxon>Diptera</taxon>
        <taxon>Nematocera</taxon>
        <taxon>Culicoidea</taxon>
        <taxon>Culicidae</taxon>
        <taxon>Anophelinae</taxon>
        <taxon>Anopheles</taxon>
    </lineage>
</organism>
<dbReference type="VEuPathDB" id="VectorBase:AALB20_028965"/>
<name>A0A182F8A2_ANOAL</name>
<dbReference type="VEuPathDB" id="VectorBase:AALB002726"/>
<feature type="binding site" evidence="6">
    <location>
        <position position="70"/>
    </location>
    <ligand>
        <name>Zn(2+)</name>
        <dbReference type="ChEBI" id="CHEBI:29105"/>
        <note>catalytic</note>
    </ligand>
</feature>
<reference evidence="8" key="2">
    <citation type="submission" date="2022-08" db="UniProtKB">
        <authorList>
            <consortium name="EnsemblMetazoa"/>
        </authorList>
    </citation>
    <scope>IDENTIFICATION</scope>
    <source>
        <strain evidence="8">STECLA/ALBI9_A</strain>
    </source>
</reference>
<keyword evidence="9" id="KW-1185">Reference proteome</keyword>
<evidence type="ECO:0000256" key="6">
    <source>
        <dbReference type="PROSITE-ProRule" id="PRU01211"/>
    </source>
</evidence>
<feature type="active site" evidence="6">
    <location>
        <position position="61"/>
    </location>
</feature>
<dbReference type="InterPro" id="IPR006026">
    <property type="entry name" value="Peptidase_Metallo"/>
</dbReference>
<evidence type="ECO:0000256" key="5">
    <source>
        <dbReference type="ARBA" id="ARBA00023049"/>
    </source>
</evidence>
<dbReference type="PANTHER" id="PTHR10127:SF780">
    <property type="entry name" value="METALLOENDOPEPTIDASE"/>
    <property type="match status" value="1"/>
</dbReference>
<feature type="binding site" evidence="6">
    <location>
        <position position="60"/>
    </location>
    <ligand>
        <name>Zn(2+)</name>
        <dbReference type="ChEBI" id="CHEBI:29105"/>
        <note>catalytic</note>
    </ligand>
</feature>
<dbReference type="CDD" id="cd04280">
    <property type="entry name" value="ZnMc_astacin_like"/>
    <property type="match status" value="1"/>
</dbReference>
<dbReference type="Proteomes" id="UP000069272">
    <property type="component" value="Chromosome 2R"/>
</dbReference>
<comment type="caution">
    <text evidence="6">Lacks conserved residue(s) required for the propagation of feature annotation.</text>
</comment>
<evidence type="ECO:0000256" key="1">
    <source>
        <dbReference type="ARBA" id="ARBA00022670"/>
    </source>
</evidence>
<dbReference type="GO" id="GO:0004222">
    <property type="term" value="F:metalloendopeptidase activity"/>
    <property type="evidence" value="ECO:0007669"/>
    <property type="project" value="UniProtKB-UniRule"/>
</dbReference>
<dbReference type="InterPro" id="IPR034035">
    <property type="entry name" value="Astacin-like_dom"/>
</dbReference>
<dbReference type="PROSITE" id="PS51864">
    <property type="entry name" value="ASTACIN"/>
    <property type="match status" value="2"/>
</dbReference>
<feature type="binding site" evidence="6">
    <location>
        <position position="64"/>
    </location>
    <ligand>
        <name>Zn(2+)</name>
        <dbReference type="ChEBI" id="CHEBI:29105"/>
        <note>catalytic</note>
    </ligand>
</feature>
<evidence type="ECO:0000256" key="4">
    <source>
        <dbReference type="ARBA" id="ARBA00022833"/>
    </source>
</evidence>
<keyword evidence="2 6" id="KW-0479">Metal-binding</keyword>
<feature type="binding site" evidence="6">
    <location>
        <position position="318"/>
    </location>
    <ligand>
        <name>Zn(2+)</name>
        <dbReference type="ChEBI" id="CHEBI:29105"/>
        <note>catalytic</note>
    </ligand>
</feature>
<keyword evidence="5 6" id="KW-0482">Metalloprotease</keyword>
<accession>A0A182F8A2</accession>
<dbReference type="VEuPathDB" id="VectorBase:AALB20_032862"/>
<feature type="binding site" evidence="6">
    <location>
        <position position="314"/>
    </location>
    <ligand>
        <name>Zn(2+)</name>
        <dbReference type="ChEBI" id="CHEBI:29105"/>
        <note>catalytic</note>
    </ligand>
</feature>
<evidence type="ECO:0000313" key="9">
    <source>
        <dbReference type="Proteomes" id="UP000069272"/>
    </source>
</evidence>
<evidence type="ECO:0000256" key="3">
    <source>
        <dbReference type="ARBA" id="ARBA00022801"/>
    </source>
</evidence>
<evidence type="ECO:0000313" key="8">
    <source>
        <dbReference type="EnsemblMetazoa" id="AALB002726-PA"/>
    </source>
</evidence>
<dbReference type="PRINTS" id="PR00480">
    <property type="entry name" value="ASTACIN"/>
</dbReference>
<dbReference type="SMART" id="SM00235">
    <property type="entry name" value="ZnMc"/>
    <property type="match status" value="2"/>
</dbReference>
<dbReference type="PANTHER" id="PTHR10127">
    <property type="entry name" value="DISCOIDIN, CUB, EGF, LAMININ , AND ZINC METALLOPROTEASE DOMAIN CONTAINING"/>
    <property type="match status" value="1"/>
</dbReference>
<evidence type="ECO:0000256" key="7">
    <source>
        <dbReference type="RuleBase" id="RU361183"/>
    </source>
</evidence>
<protein>
    <recommendedName>
        <fullName evidence="7">Metalloendopeptidase</fullName>
        <ecNumber evidence="7">3.4.24.-</ecNumber>
    </recommendedName>
</protein>
<comment type="cofactor">
    <cofactor evidence="6 7">
        <name>Zn(2+)</name>
        <dbReference type="ChEBI" id="CHEBI:29105"/>
    </cofactor>
    <text evidence="6 7">Binds 1 zinc ion per subunit.</text>
</comment>
<keyword evidence="3 6" id="KW-0378">Hydrolase</keyword>
<dbReference type="InterPro" id="IPR024079">
    <property type="entry name" value="MetalloPept_cat_dom_sf"/>
</dbReference>
<dbReference type="Pfam" id="PF01400">
    <property type="entry name" value="Astacin"/>
    <property type="match status" value="2"/>
</dbReference>
<dbReference type="GO" id="GO:0006508">
    <property type="term" value="P:proteolysis"/>
    <property type="evidence" value="ECO:0007669"/>
    <property type="project" value="UniProtKB-KW"/>
</dbReference>
<dbReference type="InterPro" id="IPR001506">
    <property type="entry name" value="Peptidase_M12A"/>
</dbReference>
<dbReference type="GO" id="GO:0008270">
    <property type="term" value="F:zinc ion binding"/>
    <property type="evidence" value="ECO:0007669"/>
    <property type="project" value="UniProtKB-UniRule"/>
</dbReference>
<proteinExistence type="predicted"/>
<feature type="active site" evidence="6">
    <location>
        <position position="315"/>
    </location>
</feature>
<keyword evidence="1 6" id="KW-0645">Protease</keyword>
<evidence type="ECO:0000256" key="2">
    <source>
        <dbReference type="ARBA" id="ARBA00022723"/>
    </source>
</evidence>
<feature type="binding site" evidence="6">
    <location>
        <position position="324"/>
    </location>
    <ligand>
        <name>Zn(2+)</name>
        <dbReference type="ChEBI" id="CHEBI:29105"/>
        <note>catalytic</note>
    </ligand>
</feature>
<reference evidence="8 9" key="1">
    <citation type="journal article" date="2017" name="G3 (Bethesda)">
        <title>The Physical Genome Mapping of Anopheles albimanus Corrected Scaffold Misassemblies and Identified Interarm Rearrangements in Genus Anopheles.</title>
        <authorList>
            <person name="Artemov G.N."/>
            <person name="Peery A.N."/>
            <person name="Jiang X."/>
            <person name="Tu Z."/>
            <person name="Stegniy V.N."/>
            <person name="Sharakhova M.V."/>
            <person name="Sharakhov I.V."/>
        </authorList>
    </citation>
    <scope>NUCLEOTIDE SEQUENCE [LARGE SCALE GENOMIC DNA]</scope>
    <source>
        <strain evidence="8 9">ALBI9_A</strain>
    </source>
</reference>
<dbReference type="FunFam" id="3.40.390.10:FF:000075">
    <property type="entry name" value="Metalloendopeptidase"/>
    <property type="match status" value="1"/>
</dbReference>
<dbReference type="AlphaFoldDB" id="A0A182F8A2"/>
<sequence>MEVLHRRTCVRFVETSQVVQHVLITADETSGCWADTGRQPGTTYVNLPRNCTQTIGSILHELLHALGFLHQHTRPDRDRYVCVRYENVLPEPAALYNYEIVRPWTHLAFPLPYDFESIMHYTADMYSVAPGRSLTMVPRHPWNISQLGQLALTVCSVSADLIPIDLSIFGTALYRLINSTVDSLIRNWDPASGTEPWELGNLIGGDMRLPRPRFAMALAGPPSAAYRWPNATVIYSIDGTFNSSELEYLNGAMREFERLTCVQFRRRRETPTEVAYVSIDNADAGCWSDIGRGVGRTVINLQPGCANALTTPVHELMHSLGFYHEHNRLDRDRYITVLYENINQDGDLQTNFDLVDPDKTTTFNVPYDLGSIMHYKRNAFSVCPAKLDTMRPRIPWDGEIGQRNTLSWYDALLINIMYCGVPAPREPLPIPSRWIPARAQGRRDRFRYRRFLRRN</sequence>
<keyword evidence="4 6" id="KW-0862">Zinc</keyword>
<dbReference type="Gene3D" id="3.40.390.10">
    <property type="entry name" value="Collagenase (Catalytic Domain)"/>
    <property type="match status" value="2"/>
</dbReference>
<dbReference type="EnsemblMetazoa" id="AALB002726-RA">
    <property type="protein sequence ID" value="AALB002726-PA"/>
    <property type="gene ID" value="AALB002726"/>
</dbReference>
<dbReference type="STRING" id="7167.A0A182F8A2"/>